<accession>A0A1M5A0V1</accession>
<dbReference type="Proteomes" id="UP000184476">
    <property type="component" value="Unassembled WGS sequence"/>
</dbReference>
<keyword evidence="2" id="KW-1185">Reference proteome</keyword>
<reference evidence="1 2" key="1">
    <citation type="submission" date="2016-11" db="EMBL/GenBank/DDBJ databases">
        <authorList>
            <person name="Jaros S."/>
            <person name="Januszkiewicz K."/>
            <person name="Wedrychowicz H."/>
        </authorList>
    </citation>
    <scope>NUCLEOTIDE SEQUENCE [LARGE SCALE GENOMIC DNA]</scope>
    <source>
        <strain evidence="1 2">DSM 44666</strain>
    </source>
</reference>
<evidence type="ECO:0000313" key="1">
    <source>
        <dbReference type="EMBL" id="SHF23895.1"/>
    </source>
</evidence>
<dbReference type="AlphaFoldDB" id="A0A1M5A0V1"/>
<organism evidence="1 2">
    <name type="scientific">Seinonella peptonophila</name>
    <dbReference type="NCBI Taxonomy" id="112248"/>
    <lineage>
        <taxon>Bacteria</taxon>
        <taxon>Bacillati</taxon>
        <taxon>Bacillota</taxon>
        <taxon>Bacilli</taxon>
        <taxon>Bacillales</taxon>
        <taxon>Thermoactinomycetaceae</taxon>
        <taxon>Seinonella</taxon>
    </lineage>
</organism>
<name>A0A1M5A0V1_9BACL</name>
<gene>
    <name evidence="1" type="ORF">SAMN05444392_11186</name>
</gene>
<protein>
    <submittedName>
        <fullName evidence="1">Helix-turn-helix domain-containing protein</fullName>
    </submittedName>
</protein>
<dbReference type="EMBL" id="FQVL01000011">
    <property type="protein sequence ID" value="SHF23895.1"/>
    <property type="molecule type" value="Genomic_DNA"/>
</dbReference>
<dbReference type="STRING" id="112248.SAMN05444392_11186"/>
<sequence>MSNLDQMVLERLIEIIELMKEIKSDHLKKPLVLKTSEAAAEMRISLPTLRDHFLVRPDFPKVRAGTKYLIPYDALYQWLNQHPEFLKMK</sequence>
<dbReference type="RefSeq" id="WP_073156406.1">
    <property type="nucleotide sequence ID" value="NZ_FQVL01000011.1"/>
</dbReference>
<evidence type="ECO:0000313" key="2">
    <source>
        <dbReference type="Proteomes" id="UP000184476"/>
    </source>
</evidence>
<proteinExistence type="predicted"/>